<evidence type="ECO:0000256" key="1">
    <source>
        <dbReference type="ARBA" id="ARBA00004496"/>
    </source>
</evidence>
<organism evidence="15">
    <name type="scientific">Proteinivorax tanatarense</name>
    <dbReference type="NCBI Taxonomy" id="1260629"/>
    <lineage>
        <taxon>Bacteria</taxon>
        <taxon>Bacillati</taxon>
        <taxon>Bacillota</taxon>
        <taxon>Clostridia</taxon>
        <taxon>Eubacteriales</taxon>
        <taxon>Proteinivoracaceae</taxon>
        <taxon>Proteinivorax</taxon>
    </lineage>
</organism>
<dbReference type="GO" id="GO:0070475">
    <property type="term" value="P:rRNA base methylation"/>
    <property type="evidence" value="ECO:0007669"/>
    <property type="project" value="TreeGrafter"/>
</dbReference>
<comment type="subcellular location">
    <subcellularLocation>
        <location evidence="1 12">Cytoplasm</location>
    </subcellularLocation>
</comment>
<dbReference type="RefSeq" id="WP_350342499.1">
    <property type="nucleotide sequence ID" value="NZ_CP158367.1"/>
</dbReference>
<protein>
    <recommendedName>
        <fullName evidence="4 12">Ribosomal RNA small subunit methyltransferase E</fullName>
        <ecNumber evidence="3 12">2.1.1.193</ecNumber>
    </recommendedName>
</protein>
<evidence type="ECO:0000256" key="2">
    <source>
        <dbReference type="ARBA" id="ARBA00005528"/>
    </source>
</evidence>
<dbReference type="AlphaFoldDB" id="A0AAU7VHU2"/>
<dbReference type="InterPro" id="IPR029026">
    <property type="entry name" value="tRNA_m1G_MTases_N"/>
</dbReference>
<evidence type="ECO:0000256" key="6">
    <source>
        <dbReference type="ARBA" id="ARBA00022552"/>
    </source>
</evidence>
<feature type="domain" description="Ribosomal RNA small subunit methyltransferase E methyltransferase" evidence="13">
    <location>
        <begin position="74"/>
        <end position="235"/>
    </location>
</feature>
<comment type="similarity">
    <text evidence="2 12">Belongs to the RNA methyltransferase RsmE family.</text>
</comment>
<dbReference type="Pfam" id="PF20260">
    <property type="entry name" value="PUA_4"/>
    <property type="match status" value="1"/>
</dbReference>
<evidence type="ECO:0000259" key="13">
    <source>
        <dbReference type="Pfam" id="PF04452"/>
    </source>
</evidence>
<keyword evidence="9 12" id="KW-0949">S-adenosyl-L-methionine</keyword>
<dbReference type="EC" id="2.1.1.193" evidence="3 12"/>
<evidence type="ECO:0000256" key="8">
    <source>
        <dbReference type="ARBA" id="ARBA00022679"/>
    </source>
</evidence>
<evidence type="ECO:0000256" key="10">
    <source>
        <dbReference type="ARBA" id="ARBA00025699"/>
    </source>
</evidence>
<dbReference type="InterPro" id="IPR046887">
    <property type="entry name" value="RsmE_PUA-like"/>
</dbReference>
<dbReference type="Gene3D" id="3.40.1280.10">
    <property type="match status" value="1"/>
</dbReference>
<evidence type="ECO:0000256" key="5">
    <source>
        <dbReference type="ARBA" id="ARBA00022490"/>
    </source>
</evidence>
<proteinExistence type="inferred from homology"/>
<comment type="catalytic activity">
    <reaction evidence="11 12">
        <text>uridine(1498) in 16S rRNA + S-adenosyl-L-methionine = N(3)-methyluridine(1498) in 16S rRNA + S-adenosyl-L-homocysteine + H(+)</text>
        <dbReference type="Rhea" id="RHEA:42920"/>
        <dbReference type="Rhea" id="RHEA-COMP:10283"/>
        <dbReference type="Rhea" id="RHEA-COMP:10284"/>
        <dbReference type="ChEBI" id="CHEBI:15378"/>
        <dbReference type="ChEBI" id="CHEBI:57856"/>
        <dbReference type="ChEBI" id="CHEBI:59789"/>
        <dbReference type="ChEBI" id="CHEBI:65315"/>
        <dbReference type="ChEBI" id="CHEBI:74502"/>
        <dbReference type="EC" id="2.1.1.193"/>
    </reaction>
</comment>
<reference evidence="15" key="1">
    <citation type="journal article" date="2013" name="Extremophiles">
        <title>Proteinivorax tanatarense gen. nov., sp. nov., an anaerobic, haloalkaliphilic, proteolytic bacterium isolated from a decaying algal bloom, and proposal of Proteinivoraceae fam. nov.</title>
        <authorList>
            <person name="Kevbrin V."/>
            <person name="Boltyanskaya Y."/>
            <person name="Zhilina T."/>
            <person name="Kolganova T."/>
            <person name="Lavrentjeva E."/>
            <person name="Kuznetsov B."/>
        </authorList>
    </citation>
    <scope>NUCLEOTIDE SEQUENCE</scope>
    <source>
        <strain evidence="15">Z-910T</strain>
    </source>
</reference>
<evidence type="ECO:0000256" key="7">
    <source>
        <dbReference type="ARBA" id="ARBA00022603"/>
    </source>
</evidence>
<sequence>MFRIYHGEGLSAGRIIELSKETSHYVSKVLRLKTGDKIKVFNEAGEYISSVISIEKKMVNLKVLTKVNSEGMEPKTDLVVAFGYLKGDKNELVVQKATELGANYIWPIITERSVVKIDDNRIRKKEERLKKVCKEATEQSGRLKVPSVKIIKDLHCFNQQLKNTDMLLIPWEKECKEQINLDKLKATKGRIILFIGPEGGFSYEEINQLSSFQTITLGKRILRAETAAISATSILMYALGELGG</sequence>
<evidence type="ECO:0000256" key="11">
    <source>
        <dbReference type="ARBA" id="ARBA00047944"/>
    </source>
</evidence>
<dbReference type="EMBL" id="CP158367">
    <property type="protein sequence ID" value="XBX73737.1"/>
    <property type="molecule type" value="Genomic_DNA"/>
</dbReference>
<dbReference type="InterPro" id="IPR015947">
    <property type="entry name" value="PUA-like_sf"/>
</dbReference>
<dbReference type="Pfam" id="PF04452">
    <property type="entry name" value="Methyltrans_RNA"/>
    <property type="match status" value="1"/>
</dbReference>
<evidence type="ECO:0000256" key="12">
    <source>
        <dbReference type="PIRNR" id="PIRNR015601"/>
    </source>
</evidence>
<name>A0AAU7VHU2_9FIRM</name>
<dbReference type="PANTHER" id="PTHR30027">
    <property type="entry name" value="RIBOSOMAL RNA SMALL SUBUNIT METHYLTRANSFERASE E"/>
    <property type="match status" value="1"/>
</dbReference>
<dbReference type="GO" id="GO:0070042">
    <property type="term" value="F:rRNA (uridine-N3-)-methyltransferase activity"/>
    <property type="evidence" value="ECO:0007669"/>
    <property type="project" value="TreeGrafter"/>
</dbReference>
<dbReference type="CDD" id="cd18084">
    <property type="entry name" value="RsmE-like"/>
    <property type="match status" value="1"/>
</dbReference>
<reference evidence="15" key="2">
    <citation type="submission" date="2024-06" db="EMBL/GenBank/DDBJ databases">
        <authorList>
            <person name="Petrova K.O."/>
            <person name="Toshchakov S.V."/>
            <person name="Boltjanskaja Y.V."/>
            <person name="Kevbrin V."/>
        </authorList>
    </citation>
    <scope>NUCLEOTIDE SEQUENCE</scope>
    <source>
        <strain evidence="15">Z-910T</strain>
    </source>
</reference>
<dbReference type="Gene3D" id="2.40.240.20">
    <property type="entry name" value="Hypothetical PUA domain-like, domain 1"/>
    <property type="match status" value="1"/>
</dbReference>
<evidence type="ECO:0000256" key="3">
    <source>
        <dbReference type="ARBA" id="ARBA00012328"/>
    </source>
</evidence>
<keyword evidence="6 12" id="KW-0698">rRNA processing</keyword>
<evidence type="ECO:0000256" key="4">
    <source>
        <dbReference type="ARBA" id="ARBA00013673"/>
    </source>
</evidence>
<keyword evidence="8 12" id="KW-0808">Transferase</keyword>
<evidence type="ECO:0000259" key="14">
    <source>
        <dbReference type="Pfam" id="PF20260"/>
    </source>
</evidence>
<accession>A0AAU7VHU2</accession>
<dbReference type="PIRSF" id="PIRSF015601">
    <property type="entry name" value="MTase_slr0722"/>
    <property type="match status" value="1"/>
</dbReference>
<dbReference type="InterPro" id="IPR029028">
    <property type="entry name" value="Alpha/beta_knot_MTases"/>
</dbReference>
<dbReference type="NCBIfam" id="TIGR00046">
    <property type="entry name" value="RsmE family RNA methyltransferase"/>
    <property type="match status" value="1"/>
</dbReference>
<feature type="domain" description="Ribosomal RNA small subunit methyltransferase E PUA-like" evidence="14">
    <location>
        <begin position="18"/>
        <end position="63"/>
    </location>
</feature>
<evidence type="ECO:0000256" key="9">
    <source>
        <dbReference type="ARBA" id="ARBA00022691"/>
    </source>
</evidence>
<gene>
    <name evidence="15" type="ORF">PRVXT_001738</name>
</gene>
<comment type="function">
    <text evidence="10 12">Specifically methylates the N3 position of the uracil ring of uridine 1498 (m3U1498) in 16S rRNA. Acts on the fully assembled 30S ribosomal subunit.</text>
</comment>
<keyword evidence="5 12" id="KW-0963">Cytoplasm</keyword>
<dbReference type="InterPro" id="IPR006700">
    <property type="entry name" value="RsmE"/>
</dbReference>
<dbReference type="SUPFAM" id="SSF88697">
    <property type="entry name" value="PUA domain-like"/>
    <property type="match status" value="1"/>
</dbReference>
<dbReference type="GO" id="GO:0005737">
    <property type="term" value="C:cytoplasm"/>
    <property type="evidence" value="ECO:0007669"/>
    <property type="project" value="UniProtKB-SubCell"/>
</dbReference>
<evidence type="ECO:0000313" key="15">
    <source>
        <dbReference type="EMBL" id="XBX73737.1"/>
    </source>
</evidence>
<keyword evidence="7 12" id="KW-0489">Methyltransferase</keyword>
<dbReference type="InterPro" id="IPR046886">
    <property type="entry name" value="RsmE_MTase_dom"/>
</dbReference>
<dbReference type="PANTHER" id="PTHR30027:SF3">
    <property type="entry name" value="16S RRNA (URACIL(1498)-N(3))-METHYLTRANSFERASE"/>
    <property type="match status" value="1"/>
</dbReference>
<dbReference type="SUPFAM" id="SSF75217">
    <property type="entry name" value="alpha/beta knot"/>
    <property type="match status" value="1"/>
</dbReference>